<evidence type="ECO:0000256" key="1">
    <source>
        <dbReference type="ARBA" id="ARBA00011900"/>
    </source>
</evidence>
<evidence type="ECO:0000256" key="5">
    <source>
        <dbReference type="SAM" id="MobiDB-lite"/>
    </source>
</evidence>
<dbReference type="InterPro" id="IPR029063">
    <property type="entry name" value="SAM-dependent_MTases_sf"/>
</dbReference>
<reference evidence="11" key="1">
    <citation type="journal article" date="2011" name="J. Bacteriol.">
        <title>Genome sequence of the vertebrate gut symbiont Lactobacillus reuteri ATCC 53608.</title>
        <authorList>
            <person name="Heavens D."/>
            <person name="Tailford L.E."/>
            <person name="Crossman L."/>
            <person name="Jeffers F."/>
            <person name="Mackenzie D.A."/>
            <person name="Caccamo M."/>
            <person name="Juge N."/>
        </authorList>
    </citation>
    <scope>NUCLEOTIDE SEQUENCE [LARGE SCALE GENOMIC DNA]</scope>
    <source>
        <strain evidence="11">ATCC 53608</strain>
    </source>
</reference>
<organism evidence="11">
    <name type="scientific">Limosilactobacillus reuteri subsp. suis (strain ATCC 53608 / LMG 31752 / 1063)</name>
    <name type="common">Lactobacillus reuteri</name>
    <dbReference type="NCBI Taxonomy" id="927703"/>
    <lineage>
        <taxon>Bacteria</taxon>
        <taxon>Bacillati</taxon>
        <taxon>Bacillota</taxon>
        <taxon>Bacilli</taxon>
        <taxon>Lactobacillales</taxon>
        <taxon>Lactobacillaceae</taxon>
        <taxon>Limosilactobacillus</taxon>
    </lineage>
</organism>
<dbReference type="InterPro" id="IPR050953">
    <property type="entry name" value="N4_N6_ade-DNA_methylase"/>
</dbReference>
<evidence type="ECO:0000259" key="10">
    <source>
        <dbReference type="Pfam" id="PF20473"/>
    </source>
</evidence>
<comment type="catalytic activity">
    <reaction evidence="4">
        <text>a 2'-deoxyadenosine in DNA + S-adenosyl-L-methionine = an N(6)-methyl-2'-deoxyadenosine in DNA + S-adenosyl-L-homocysteine + H(+)</text>
        <dbReference type="Rhea" id="RHEA:15197"/>
        <dbReference type="Rhea" id="RHEA-COMP:12418"/>
        <dbReference type="Rhea" id="RHEA-COMP:12419"/>
        <dbReference type="ChEBI" id="CHEBI:15378"/>
        <dbReference type="ChEBI" id="CHEBI:57856"/>
        <dbReference type="ChEBI" id="CHEBI:59789"/>
        <dbReference type="ChEBI" id="CHEBI:90615"/>
        <dbReference type="ChEBI" id="CHEBI:90616"/>
        <dbReference type="EC" id="2.1.1.72"/>
    </reaction>
</comment>
<feature type="compositionally biased region" description="Polar residues" evidence="5">
    <location>
        <begin position="1"/>
        <end position="16"/>
    </location>
</feature>
<evidence type="ECO:0000256" key="3">
    <source>
        <dbReference type="ARBA" id="ARBA00022679"/>
    </source>
</evidence>
<dbReference type="Pfam" id="PF20466">
    <property type="entry name" value="MmeI_TRD"/>
    <property type="match status" value="1"/>
</dbReference>
<dbReference type="HOGENOM" id="CLU_005831_3_0_9"/>
<dbReference type="GO" id="GO:0032259">
    <property type="term" value="P:methylation"/>
    <property type="evidence" value="ECO:0007669"/>
    <property type="project" value="UniProtKB-KW"/>
</dbReference>
<gene>
    <name evidence="11" type="ORF">LRATCC53608_1836</name>
</gene>
<protein>
    <recommendedName>
        <fullName evidence="1">site-specific DNA-methyltransferase (adenine-specific)</fullName>
        <ecNumber evidence="1">2.1.1.72</ecNumber>
    </recommendedName>
</protein>
<evidence type="ECO:0000259" key="6">
    <source>
        <dbReference type="Pfam" id="PF20464"/>
    </source>
</evidence>
<dbReference type="Gene3D" id="3.40.50.150">
    <property type="entry name" value="Vaccinia Virus protein VP39"/>
    <property type="match status" value="1"/>
</dbReference>
<dbReference type="REBASE" id="38208">
    <property type="entry name" value="Lre53608ORF1836P"/>
</dbReference>
<evidence type="ECO:0000259" key="8">
    <source>
        <dbReference type="Pfam" id="PF20466"/>
    </source>
</evidence>
<evidence type="ECO:0000313" key="11">
    <source>
        <dbReference type="EMBL" id="CCC04589.1"/>
    </source>
</evidence>
<accession>A0A0S4NRL2</accession>
<dbReference type="GO" id="GO:0009007">
    <property type="term" value="F:site-specific DNA-methyltransferase (adenine-specific) activity"/>
    <property type="evidence" value="ECO:0007669"/>
    <property type="project" value="UniProtKB-EC"/>
</dbReference>
<keyword evidence="2 11" id="KW-0489">Methyltransferase</keyword>
<dbReference type="EMBL" id="FR854370">
    <property type="protein sequence ID" value="CCC04589.1"/>
    <property type="molecule type" value="Genomic_DNA"/>
</dbReference>
<dbReference type="InterPro" id="IPR046817">
    <property type="entry name" value="MmeI_N"/>
</dbReference>
<dbReference type="SUPFAM" id="SSF53335">
    <property type="entry name" value="S-adenosyl-L-methionine-dependent methyltransferases"/>
    <property type="match status" value="1"/>
</dbReference>
<dbReference type="Pfam" id="PF20465">
    <property type="entry name" value="MmeI_hel"/>
    <property type="match status" value="1"/>
</dbReference>
<feature type="domain" description="MmeI-like C-terminal" evidence="9">
    <location>
        <begin position="879"/>
        <end position="959"/>
    </location>
</feature>
<dbReference type="InterPro" id="IPR046818">
    <property type="entry name" value="MmeI_C"/>
</dbReference>
<keyword evidence="3" id="KW-0808">Transferase</keyword>
<dbReference type="InterPro" id="IPR046816">
    <property type="entry name" value="MmeI_Mtase"/>
</dbReference>
<name>F8KGI9_LIMR5</name>
<dbReference type="AlphaFoldDB" id="F8KGI9"/>
<evidence type="ECO:0000256" key="2">
    <source>
        <dbReference type="ARBA" id="ARBA00022603"/>
    </source>
</evidence>
<dbReference type="InterPro" id="IPR046819">
    <property type="entry name" value="MmeI_hel"/>
</dbReference>
<feature type="domain" description="MmeI-like target recognition" evidence="8">
    <location>
        <begin position="677"/>
        <end position="878"/>
    </location>
</feature>
<evidence type="ECO:0000259" key="9">
    <source>
        <dbReference type="Pfam" id="PF20467"/>
    </source>
</evidence>
<dbReference type="PANTHER" id="PTHR33841:SF1">
    <property type="entry name" value="DNA METHYLTRANSFERASE A"/>
    <property type="match status" value="1"/>
</dbReference>
<feature type="domain" description="MmeI-like DNA-methyltransferase" evidence="10">
    <location>
        <begin position="396"/>
        <end position="659"/>
    </location>
</feature>
<dbReference type="InterPro" id="IPR046820">
    <property type="entry name" value="MmeI_TRD"/>
</dbReference>
<dbReference type="EC" id="2.1.1.72" evidence="1"/>
<feature type="domain" description="MmeI-like helicase spacer" evidence="7">
    <location>
        <begin position="229"/>
        <end position="306"/>
    </location>
</feature>
<dbReference type="Pfam" id="PF20467">
    <property type="entry name" value="MmeI_C"/>
    <property type="match status" value="1"/>
</dbReference>
<reference evidence="11" key="2">
    <citation type="submission" date="2011-05" db="EMBL/GenBank/DDBJ databases">
        <authorList>
            <person name="Davey R."/>
        </authorList>
    </citation>
    <scope>NUCLEOTIDE SEQUENCE</scope>
    <source>
        <strain evidence="11">ATCC 53608</strain>
    </source>
</reference>
<feature type="domain" description="MmeI-like N-terminal" evidence="6">
    <location>
        <begin position="28"/>
        <end position="213"/>
    </location>
</feature>
<proteinExistence type="predicted"/>
<dbReference type="Pfam" id="PF20473">
    <property type="entry name" value="MmeI_Mtase"/>
    <property type="match status" value="1"/>
</dbReference>
<evidence type="ECO:0000259" key="7">
    <source>
        <dbReference type="Pfam" id="PF20465"/>
    </source>
</evidence>
<sequence length="961" mass="111071">MAKSSTQTFYGTNNRKNQTHKTRRQVVEEFVDEWVDKDNNGIIKEDANRQPFIDDLLRRVCGIEQPTQYIQYEKDVQVKADGEVTTRRIDGYIPSTKVMWEMKGSNKKDLTKPIVQSGGDMLTPYEQAKRYANFLPQNEQPRWIVISNFVEIDIHDMNKPLADPKVIMLKDLATNYKALDFMVDTNQQQIIDEKQLSVDAGNLVAKIYDELSKAYSLHANIDDPKIQSSLNMLIVRLVFLLYADDTGILGQENMFQNFLERREPRDIRPALITLFETLDKDPEKGERDEFLDQEYLQFKYVNGGMFSNENVIIPQFTQELKDLIVNEAGKGFNWSSISPTIFGAVFESTLNSKLRRSGGMHYTSIENIHKVIDPLFLDDLRNEFDKIQNMPNVNQRVDAAREFQDKIAKLKFLDPACGSGNFLTETYLSLRKLENECLRIIVGNNMLLNTDSDIRVKVKIQNYYGIEINDFAVSVARTAMWIAESQMWEQSQDIIYSQDDFLPLDSNDSIYEGNALRMDWTDIVKPYELNYIMGNPPFIGYSLQSKAQKKEQQDICVDKKGKKFKASGKLDYVSNWFVKAAKYIDNSTIHVAFVSTNSITQGEQVTSLWEPLICDYNIRINFAVRTFKWNNEAKKNALVYVVIIGFSNKSSESKEKFIFDGSSSLNARNINPYLIDFPNIFVHTRTKPICNVQSMISGNRPADGGNLIIEAKDYKEFIQKEHKAKKYIKRFMMGNEFIKGKKRYCLWLVDVSPAELRSMPLVMKRVEKCREDRMKGAEDRKKLGRERPHLFRETRNPKRYIAIPVVSGGNRKYIPMGYLDDSVIPGNKLFIIEDASLYSFGVLTSIVHMYWEHTVDSKYGPSYQYAKKLAYNNFPWPEVNDVQKQKISETAQDILNARKLYPDSSLADLYDPLTMPVELRRAHEENDKAVLKAYGLKSSATEQEIVQRLFEMYEELTKTED</sequence>
<feature type="region of interest" description="Disordered" evidence="5">
    <location>
        <begin position="1"/>
        <end position="21"/>
    </location>
</feature>
<evidence type="ECO:0000256" key="4">
    <source>
        <dbReference type="ARBA" id="ARBA00047942"/>
    </source>
</evidence>
<accession>F8KGI9</accession>
<dbReference type="PANTHER" id="PTHR33841">
    <property type="entry name" value="DNA METHYLTRANSFERASE YEEA-RELATED"/>
    <property type="match status" value="1"/>
</dbReference>
<dbReference type="Pfam" id="PF20464">
    <property type="entry name" value="MmeI_N"/>
    <property type="match status" value="1"/>
</dbReference>